<dbReference type="InterPro" id="IPR036508">
    <property type="entry name" value="Chitin-bd_dom_sf"/>
</dbReference>
<dbReference type="AlphaFoldDB" id="A0A8S1CVC9"/>
<sequence length="199" mass="21490">MSTRKMISCLKPHHSFEELIKGGLSHMSPHSNMARLGLLVFLATFLVCYGYKRLPLGRLLSEKHRCNGVGMQPHPHNCRAALLCGANDAGEFVPQVALPCPLRQAFSTATNTCELAEKVPDCNSKNSKRIISKAARATCTGRGTVCVDCNTVGFCFGADSEPFRTFTCPTRGDSVKYCNKNSATVAYCGSFVSGESCPS</sequence>
<reference evidence="2 3" key="1">
    <citation type="submission" date="2020-04" db="EMBL/GenBank/DDBJ databases">
        <authorList>
            <person name="Alioto T."/>
            <person name="Alioto T."/>
            <person name="Gomez Garrido J."/>
        </authorList>
    </citation>
    <scope>NUCLEOTIDE SEQUENCE [LARGE SCALE GENOMIC DNA]</scope>
</reference>
<evidence type="ECO:0000313" key="3">
    <source>
        <dbReference type="Proteomes" id="UP000494165"/>
    </source>
</evidence>
<organism evidence="2 3">
    <name type="scientific">Cloeon dipterum</name>
    <dbReference type="NCBI Taxonomy" id="197152"/>
    <lineage>
        <taxon>Eukaryota</taxon>
        <taxon>Metazoa</taxon>
        <taxon>Ecdysozoa</taxon>
        <taxon>Arthropoda</taxon>
        <taxon>Hexapoda</taxon>
        <taxon>Insecta</taxon>
        <taxon>Pterygota</taxon>
        <taxon>Palaeoptera</taxon>
        <taxon>Ephemeroptera</taxon>
        <taxon>Pisciforma</taxon>
        <taxon>Baetidae</taxon>
        <taxon>Cloeon</taxon>
    </lineage>
</organism>
<gene>
    <name evidence="2" type="ORF">CLODIP_2_CD07707</name>
</gene>
<evidence type="ECO:0000259" key="1">
    <source>
        <dbReference type="PROSITE" id="PS50940"/>
    </source>
</evidence>
<dbReference type="PROSITE" id="PS50940">
    <property type="entry name" value="CHIT_BIND_II"/>
    <property type="match status" value="1"/>
</dbReference>
<feature type="domain" description="Chitin-binding type-2" evidence="1">
    <location>
        <begin position="63"/>
        <end position="124"/>
    </location>
</feature>
<keyword evidence="3" id="KW-1185">Reference proteome</keyword>
<dbReference type="Gene3D" id="2.170.140.10">
    <property type="entry name" value="Chitin binding domain"/>
    <property type="match status" value="1"/>
</dbReference>
<protein>
    <recommendedName>
        <fullName evidence="1">Chitin-binding type-2 domain-containing protein</fullName>
    </recommendedName>
</protein>
<dbReference type="SUPFAM" id="SSF57625">
    <property type="entry name" value="Invertebrate chitin-binding proteins"/>
    <property type="match status" value="1"/>
</dbReference>
<dbReference type="EMBL" id="CADEPI010000067">
    <property type="protein sequence ID" value="CAB3372014.1"/>
    <property type="molecule type" value="Genomic_DNA"/>
</dbReference>
<name>A0A8S1CVC9_9INSE</name>
<dbReference type="GO" id="GO:0008061">
    <property type="term" value="F:chitin binding"/>
    <property type="evidence" value="ECO:0007669"/>
    <property type="project" value="InterPro"/>
</dbReference>
<dbReference type="GO" id="GO:0005576">
    <property type="term" value="C:extracellular region"/>
    <property type="evidence" value="ECO:0007669"/>
    <property type="project" value="InterPro"/>
</dbReference>
<comment type="caution">
    <text evidence="2">The sequence shown here is derived from an EMBL/GenBank/DDBJ whole genome shotgun (WGS) entry which is preliminary data.</text>
</comment>
<proteinExistence type="predicted"/>
<accession>A0A8S1CVC9</accession>
<dbReference type="InterPro" id="IPR002557">
    <property type="entry name" value="Chitin-bd_dom"/>
</dbReference>
<dbReference type="Proteomes" id="UP000494165">
    <property type="component" value="Unassembled WGS sequence"/>
</dbReference>
<evidence type="ECO:0000313" key="2">
    <source>
        <dbReference type="EMBL" id="CAB3372014.1"/>
    </source>
</evidence>